<reference evidence="1" key="1">
    <citation type="journal article" date="2014" name="Front. Microbiol.">
        <title>High frequency of phylogenetically diverse reductive dehalogenase-homologous genes in deep subseafloor sedimentary metagenomes.</title>
        <authorList>
            <person name="Kawai M."/>
            <person name="Futagami T."/>
            <person name="Toyoda A."/>
            <person name="Takaki Y."/>
            <person name="Nishi S."/>
            <person name="Hori S."/>
            <person name="Arai W."/>
            <person name="Tsubouchi T."/>
            <person name="Morono Y."/>
            <person name="Uchiyama I."/>
            <person name="Ito T."/>
            <person name="Fujiyama A."/>
            <person name="Inagaki F."/>
            <person name="Takami H."/>
        </authorList>
    </citation>
    <scope>NUCLEOTIDE SEQUENCE</scope>
    <source>
        <strain evidence="1">Expedition CK06-06</strain>
    </source>
</reference>
<dbReference type="EMBL" id="BARU01022237">
    <property type="protein sequence ID" value="GAH54476.1"/>
    <property type="molecule type" value="Genomic_DNA"/>
</dbReference>
<gene>
    <name evidence="1" type="ORF">S03H2_36251</name>
</gene>
<evidence type="ECO:0000313" key="1">
    <source>
        <dbReference type="EMBL" id="GAH54476.1"/>
    </source>
</evidence>
<organism evidence="1">
    <name type="scientific">marine sediment metagenome</name>
    <dbReference type="NCBI Taxonomy" id="412755"/>
    <lineage>
        <taxon>unclassified sequences</taxon>
        <taxon>metagenomes</taxon>
        <taxon>ecological metagenomes</taxon>
    </lineage>
</organism>
<protein>
    <submittedName>
        <fullName evidence="1">Uncharacterized protein</fullName>
    </submittedName>
</protein>
<sequence>MSKKNIREHWNLDALAYQKRHKLSTDHVHYGPNCP</sequence>
<name>X1G9B3_9ZZZZ</name>
<dbReference type="AlphaFoldDB" id="X1G9B3"/>
<accession>X1G9B3</accession>
<feature type="non-terminal residue" evidence="1">
    <location>
        <position position="35"/>
    </location>
</feature>
<comment type="caution">
    <text evidence="1">The sequence shown here is derived from an EMBL/GenBank/DDBJ whole genome shotgun (WGS) entry which is preliminary data.</text>
</comment>
<proteinExistence type="predicted"/>